<evidence type="ECO:0000313" key="3">
    <source>
        <dbReference type="Proteomes" id="UP000316495"/>
    </source>
</evidence>
<proteinExistence type="predicted"/>
<name>A0A554LLP1_9BACT</name>
<evidence type="ECO:0000313" key="2">
    <source>
        <dbReference type="EMBL" id="TSC93791.1"/>
    </source>
</evidence>
<reference evidence="2 3" key="1">
    <citation type="submission" date="2017-07" db="EMBL/GenBank/DDBJ databases">
        <title>Mechanisms for carbon and nitrogen cycling indicate functional differentiation within the Candidate Phyla Radiation.</title>
        <authorList>
            <person name="Danczak R.E."/>
            <person name="Johnston M.D."/>
            <person name="Kenah C."/>
            <person name="Slattery M."/>
            <person name="Wrighton K.C."/>
            <person name="Wilkins M.J."/>
        </authorList>
    </citation>
    <scope>NUCLEOTIDE SEQUENCE [LARGE SCALE GENOMIC DNA]</scope>
    <source>
        <strain evidence="2">Athens1014_28</strain>
    </source>
</reference>
<keyword evidence="1" id="KW-1133">Transmembrane helix</keyword>
<evidence type="ECO:0000256" key="1">
    <source>
        <dbReference type="SAM" id="Phobius"/>
    </source>
</evidence>
<feature type="transmembrane region" description="Helical" evidence="1">
    <location>
        <begin position="113"/>
        <end position="134"/>
    </location>
</feature>
<dbReference type="AlphaFoldDB" id="A0A554LLP1"/>
<accession>A0A554LLP1</accession>
<gene>
    <name evidence="2" type="ORF">Athens101428_533</name>
</gene>
<keyword evidence="1" id="KW-0472">Membrane</keyword>
<sequence>MNKKNILLATFSLILFSPIKSFALCPVCTVAIAGGLGLSRWLKVDDTISGIWIGALIASSIFWAINVLNKRRIYFFARDFIISFLSYAVILLPLYYGDIIGHPLNVIWGLDKLIVGIIFGSIIFILSVGVYIWLKKNNDNHPHFAFEKIIIPLSSLTVASLIFFLITKK</sequence>
<keyword evidence="1" id="KW-0812">Transmembrane</keyword>
<organism evidence="2 3">
    <name type="scientific">Candidatus Berkelbacteria bacterium Athens1014_28</name>
    <dbReference type="NCBI Taxonomy" id="2017145"/>
    <lineage>
        <taxon>Bacteria</taxon>
        <taxon>Candidatus Berkelbacteria</taxon>
    </lineage>
</organism>
<dbReference type="Proteomes" id="UP000316495">
    <property type="component" value="Unassembled WGS sequence"/>
</dbReference>
<comment type="caution">
    <text evidence="2">The sequence shown here is derived from an EMBL/GenBank/DDBJ whole genome shotgun (WGS) entry which is preliminary data.</text>
</comment>
<feature type="transmembrane region" description="Helical" evidence="1">
    <location>
        <begin position="146"/>
        <end position="166"/>
    </location>
</feature>
<protein>
    <submittedName>
        <fullName evidence="2">Uncharacterized protein</fullName>
    </submittedName>
</protein>
<feature type="transmembrane region" description="Helical" evidence="1">
    <location>
        <begin position="47"/>
        <end position="68"/>
    </location>
</feature>
<feature type="transmembrane region" description="Helical" evidence="1">
    <location>
        <begin position="80"/>
        <end position="101"/>
    </location>
</feature>
<dbReference type="EMBL" id="VMGN01000028">
    <property type="protein sequence ID" value="TSC93791.1"/>
    <property type="molecule type" value="Genomic_DNA"/>
</dbReference>